<dbReference type="PRINTS" id="PR01212">
    <property type="entry name" value="ASYNUCLEIN"/>
</dbReference>
<gene>
    <name evidence="1" type="ORF">AAES_83856</name>
</gene>
<sequence>MLQVINEKFELVLYNVDESLISSITDRLTSMGEGLCERVKEPSLLGQCQIAYIWYTFVVVEKNVLNSCSARIHSEKFLNICGTSYYSVNGFLRMLDGPGHILAENEEGFLQEGMVHNTNVAVDPENEAYEMPPEEEYQDYEPEA</sequence>
<evidence type="ECO:0000313" key="2">
    <source>
        <dbReference type="Proteomes" id="UP000051836"/>
    </source>
</evidence>
<dbReference type="Proteomes" id="UP000051836">
    <property type="component" value="Unassembled WGS sequence"/>
</dbReference>
<dbReference type="InterPro" id="IPR002460">
    <property type="entry name" value="Synuclein_alpha"/>
</dbReference>
<comment type="caution">
    <text evidence="1">The sequence shown here is derived from an EMBL/GenBank/DDBJ whole genome shotgun (WGS) entry which is preliminary data.</text>
</comment>
<accession>A0A0Q3MGB8</accession>
<proteinExistence type="predicted"/>
<organism evidence="1 2">
    <name type="scientific">Amazona aestiva</name>
    <name type="common">Blue-fronted Amazon parrot</name>
    <dbReference type="NCBI Taxonomy" id="12930"/>
    <lineage>
        <taxon>Eukaryota</taxon>
        <taxon>Metazoa</taxon>
        <taxon>Chordata</taxon>
        <taxon>Craniata</taxon>
        <taxon>Vertebrata</taxon>
        <taxon>Euteleostomi</taxon>
        <taxon>Archelosauria</taxon>
        <taxon>Archosauria</taxon>
        <taxon>Dinosauria</taxon>
        <taxon>Saurischia</taxon>
        <taxon>Theropoda</taxon>
        <taxon>Coelurosauria</taxon>
        <taxon>Aves</taxon>
        <taxon>Neognathae</taxon>
        <taxon>Neoaves</taxon>
        <taxon>Telluraves</taxon>
        <taxon>Australaves</taxon>
        <taxon>Psittaciformes</taxon>
        <taxon>Psittacidae</taxon>
        <taxon>Amazona</taxon>
    </lineage>
</organism>
<dbReference type="STRING" id="12930.A0A0Q3MGB8"/>
<dbReference type="EMBL" id="LMAW01002336">
    <property type="protein sequence ID" value="KQK81533.1"/>
    <property type="molecule type" value="Genomic_DNA"/>
</dbReference>
<evidence type="ECO:0000313" key="1">
    <source>
        <dbReference type="EMBL" id="KQK81533.1"/>
    </source>
</evidence>
<dbReference type="GO" id="GO:0005737">
    <property type="term" value="C:cytoplasm"/>
    <property type="evidence" value="ECO:0007669"/>
    <property type="project" value="InterPro"/>
</dbReference>
<dbReference type="SUPFAM" id="SSF118375">
    <property type="entry name" value="Synuclein"/>
    <property type="match status" value="1"/>
</dbReference>
<keyword evidence="2" id="KW-1185">Reference proteome</keyword>
<name>A0A0Q3MGB8_AMAAE</name>
<reference evidence="1 2" key="1">
    <citation type="submission" date="2015-10" db="EMBL/GenBank/DDBJ databases">
        <authorList>
            <person name="Gilbert D.G."/>
        </authorList>
    </citation>
    <scope>NUCLEOTIDE SEQUENCE [LARGE SCALE GENOMIC DNA]</scope>
    <source>
        <strain evidence="1">FVVF132</strain>
    </source>
</reference>
<dbReference type="GO" id="GO:0014059">
    <property type="term" value="P:regulation of dopamine secretion"/>
    <property type="evidence" value="ECO:0007669"/>
    <property type="project" value="InterPro"/>
</dbReference>
<dbReference type="Gene3D" id="1.10.287.700">
    <property type="entry name" value="Helix hairpin bin"/>
    <property type="match status" value="1"/>
</dbReference>
<protein>
    <submittedName>
        <fullName evidence="1">Uncharacterized protein</fullName>
    </submittedName>
</protein>
<dbReference type="AlphaFoldDB" id="A0A0Q3MGB8"/>
<dbReference type="OrthoDB" id="9900372at2759"/>